<proteinExistence type="predicted"/>
<sequence length="43" mass="4913">MGYAHATELFNKTGKDWFNSHESHSVVRTAWPKAKACAKKHLK</sequence>
<reference evidence="2" key="1">
    <citation type="journal article" date="2011" name="Proc. Natl. Acad. Sci. U.S.A.">
        <title>Genomic insights into the physiology and ecology of the marine filamentous cyanobacterium Lyngbya majuscula.</title>
        <authorList>
            <person name="Jones A.C."/>
            <person name="Monroe E.A."/>
            <person name="Podell S."/>
            <person name="Hess W.R."/>
            <person name="Klages S."/>
            <person name="Esquenazi E."/>
            <person name="Niessen S."/>
            <person name="Hoover H."/>
            <person name="Rothmann M."/>
            <person name="Lasken R.S."/>
            <person name="Yates J.R.III."/>
            <person name="Reinhardt R."/>
            <person name="Kube M."/>
            <person name="Burkart M.D."/>
            <person name="Allen E.E."/>
            <person name="Dorrestein P.C."/>
            <person name="Gerwick W.H."/>
            <person name="Gerwick L."/>
        </authorList>
    </citation>
    <scope>NUCLEOTIDE SEQUENCE [LARGE SCALE GENOMIC DNA]</scope>
    <source>
        <strain evidence="2">3L</strain>
    </source>
</reference>
<evidence type="ECO:0000313" key="2">
    <source>
        <dbReference type="Proteomes" id="UP000003959"/>
    </source>
</evidence>
<keyword evidence="2" id="KW-1185">Reference proteome</keyword>
<dbReference type="Proteomes" id="UP000003959">
    <property type="component" value="Unassembled WGS sequence"/>
</dbReference>
<evidence type="ECO:0000313" key="1">
    <source>
        <dbReference type="EMBL" id="EGJ34458.1"/>
    </source>
</evidence>
<dbReference type="HOGENOM" id="CLU_3236171_0_0_3"/>
<accession>F4XLW3</accession>
<dbReference type="AlphaFoldDB" id="F4XLW3"/>
<organism evidence="1 2">
    <name type="scientific">Moorena producens 3L</name>
    <dbReference type="NCBI Taxonomy" id="489825"/>
    <lineage>
        <taxon>Bacteria</taxon>
        <taxon>Bacillati</taxon>
        <taxon>Cyanobacteriota</taxon>
        <taxon>Cyanophyceae</taxon>
        <taxon>Coleofasciculales</taxon>
        <taxon>Coleofasciculaceae</taxon>
        <taxon>Moorena</taxon>
    </lineage>
</organism>
<name>F4XLW3_9CYAN</name>
<dbReference type="EMBL" id="GL890833">
    <property type="protein sequence ID" value="EGJ34458.1"/>
    <property type="molecule type" value="Genomic_DNA"/>
</dbReference>
<gene>
    <name evidence="1" type="ORF">LYNGBM3L_16180</name>
</gene>
<protein>
    <submittedName>
        <fullName evidence="1">Uncharacterized protein</fullName>
    </submittedName>
</protein>